<dbReference type="SMART" id="SM00418">
    <property type="entry name" value="HTH_ARSR"/>
    <property type="match status" value="1"/>
</dbReference>
<protein>
    <submittedName>
        <fullName evidence="5">Arsenate reduction regulatory protein ArsC</fullName>
    </submittedName>
</protein>
<dbReference type="InterPro" id="IPR001845">
    <property type="entry name" value="HTH_ArsR_DNA-bd_dom"/>
</dbReference>
<evidence type="ECO:0000313" key="6">
    <source>
        <dbReference type="Proteomes" id="UP001050975"/>
    </source>
</evidence>
<dbReference type="SUPFAM" id="SSF46785">
    <property type="entry name" value="Winged helix' DNA-binding domain"/>
    <property type="match status" value="1"/>
</dbReference>
<dbReference type="PANTHER" id="PTHR33154:SF33">
    <property type="entry name" value="TRANSCRIPTIONAL REPRESSOR SDPR"/>
    <property type="match status" value="1"/>
</dbReference>
<proteinExistence type="predicted"/>
<dbReference type="PANTHER" id="PTHR33154">
    <property type="entry name" value="TRANSCRIPTIONAL REGULATOR, ARSR FAMILY"/>
    <property type="match status" value="1"/>
</dbReference>
<accession>A0AAV3WPN5</accession>
<dbReference type="RefSeq" id="WP_226593510.1">
    <property type="nucleotide sequence ID" value="NZ_BLAY01000284.1"/>
</dbReference>
<keyword evidence="2" id="KW-0238">DNA-binding</keyword>
<organism evidence="5 6">
    <name type="scientific">Microseira wollei NIES-4236</name>
    <dbReference type="NCBI Taxonomy" id="2530354"/>
    <lineage>
        <taxon>Bacteria</taxon>
        <taxon>Bacillati</taxon>
        <taxon>Cyanobacteriota</taxon>
        <taxon>Cyanophyceae</taxon>
        <taxon>Oscillatoriophycideae</taxon>
        <taxon>Aerosakkonematales</taxon>
        <taxon>Aerosakkonemataceae</taxon>
        <taxon>Microseira</taxon>
    </lineage>
</organism>
<dbReference type="NCBIfam" id="NF033788">
    <property type="entry name" value="HTH_metalloreg"/>
    <property type="match status" value="1"/>
</dbReference>
<name>A0AAV3WPN5_9CYAN</name>
<dbReference type="EMBL" id="BLAY01000284">
    <property type="protein sequence ID" value="GET44049.1"/>
    <property type="molecule type" value="Genomic_DNA"/>
</dbReference>
<comment type="caution">
    <text evidence="5">The sequence shown here is derived from an EMBL/GenBank/DDBJ whole genome shotgun (WGS) entry which is preliminary data.</text>
</comment>
<keyword evidence="6" id="KW-1185">Reference proteome</keyword>
<keyword evidence="3" id="KW-0804">Transcription</keyword>
<evidence type="ECO:0000256" key="3">
    <source>
        <dbReference type="ARBA" id="ARBA00023163"/>
    </source>
</evidence>
<dbReference type="Proteomes" id="UP001050975">
    <property type="component" value="Unassembled WGS sequence"/>
</dbReference>
<dbReference type="InterPro" id="IPR051081">
    <property type="entry name" value="HTH_MetalResp_TranReg"/>
</dbReference>
<feature type="domain" description="HTH arsR-type" evidence="4">
    <location>
        <begin position="8"/>
        <end position="105"/>
    </location>
</feature>
<sequence length="125" mass="14040">MEKATTPLDPTSVEKIAETFAALGQISRLQIVRLLLSAYPKGLPAGEIQQNLGISAPTLSHHLDKLRQVGLLNMEKDRQWIWYSIRPETLKLLIDFFYAECCTRNQVVELEPGELPTKSSQKGCC</sequence>
<evidence type="ECO:0000259" key="4">
    <source>
        <dbReference type="PROSITE" id="PS50987"/>
    </source>
</evidence>
<dbReference type="Gene3D" id="1.10.10.10">
    <property type="entry name" value="Winged helix-like DNA-binding domain superfamily/Winged helix DNA-binding domain"/>
    <property type="match status" value="1"/>
</dbReference>
<gene>
    <name evidence="5" type="ORF">MiSe_88750</name>
</gene>
<dbReference type="Pfam" id="PF12840">
    <property type="entry name" value="HTH_20"/>
    <property type="match status" value="1"/>
</dbReference>
<dbReference type="GO" id="GO:0003677">
    <property type="term" value="F:DNA binding"/>
    <property type="evidence" value="ECO:0007669"/>
    <property type="project" value="UniProtKB-KW"/>
</dbReference>
<reference evidence="5" key="1">
    <citation type="submission" date="2019-10" db="EMBL/GenBank/DDBJ databases">
        <title>Draft genome sequece of Microseira wollei NIES-4236.</title>
        <authorList>
            <person name="Yamaguchi H."/>
            <person name="Suzuki S."/>
            <person name="Kawachi M."/>
        </authorList>
    </citation>
    <scope>NUCLEOTIDE SEQUENCE</scope>
    <source>
        <strain evidence="5">NIES-4236</strain>
    </source>
</reference>
<evidence type="ECO:0000313" key="5">
    <source>
        <dbReference type="EMBL" id="GET44049.1"/>
    </source>
</evidence>
<dbReference type="GO" id="GO:0003700">
    <property type="term" value="F:DNA-binding transcription factor activity"/>
    <property type="evidence" value="ECO:0007669"/>
    <property type="project" value="InterPro"/>
</dbReference>
<evidence type="ECO:0000256" key="1">
    <source>
        <dbReference type="ARBA" id="ARBA00023015"/>
    </source>
</evidence>
<dbReference type="AlphaFoldDB" id="A0AAV3WPN5"/>
<evidence type="ECO:0000256" key="2">
    <source>
        <dbReference type="ARBA" id="ARBA00023125"/>
    </source>
</evidence>
<dbReference type="InterPro" id="IPR036390">
    <property type="entry name" value="WH_DNA-bd_sf"/>
</dbReference>
<dbReference type="InterPro" id="IPR036388">
    <property type="entry name" value="WH-like_DNA-bd_sf"/>
</dbReference>
<dbReference type="PRINTS" id="PR00778">
    <property type="entry name" value="HTHARSR"/>
</dbReference>
<dbReference type="CDD" id="cd00090">
    <property type="entry name" value="HTH_ARSR"/>
    <property type="match status" value="1"/>
</dbReference>
<keyword evidence="1" id="KW-0805">Transcription regulation</keyword>
<dbReference type="PROSITE" id="PS50987">
    <property type="entry name" value="HTH_ARSR_2"/>
    <property type="match status" value="1"/>
</dbReference>
<dbReference type="InterPro" id="IPR011991">
    <property type="entry name" value="ArsR-like_HTH"/>
</dbReference>